<evidence type="ECO:0000313" key="3">
    <source>
        <dbReference type="Proteomes" id="UP001197093"/>
    </source>
</evidence>
<dbReference type="AlphaFoldDB" id="A0AAD4HY95"/>
<dbReference type="EMBL" id="JAHCVI010000005">
    <property type="protein sequence ID" value="KAG7285393.1"/>
    <property type="molecule type" value="Genomic_DNA"/>
</dbReference>
<protein>
    <recommendedName>
        <fullName evidence="1">F-box domain-containing protein</fullName>
    </recommendedName>
</protein>
<dbReference type="InterPro" id="IPR001810">
    <property type="entry name" value="F-box_dom"/>
</dbReference>
<accession>A0AAD4HY95</accession>
<gene>
    <name evidence="2" type="ORF">NEMBOFW57_010020</name>
</gene>
<sequence length="465" mass="52599">MSDGSRNSVHIDDVVGILELGVAITSFLKDVVDLRNAALVSKRFNRAAACHLWRAIRLPHINCLPGSANQINKLAAWNSLSPLLEHHTVSLFANMSTIHPENLNKITARQWGDQARDREGLSIKIGLDVVFDALAQTLTRAPRLRNFEAQEVPRVLDIMRVLQWYCADSIEAITITASSSDTFGLRALPTINKDHLDYKRRVNTAFTVPLANTINVQAKLSIKPVFSFQSLRILTLHNLQYDGRSPSSFVAPLVSILRGARNLTHLELSLRHQIGGMTIDGEFVQYLYGDPDHLEKIIIRIAKPFPSDWERDENIGTGYQSWIKPEQLKSHEYRSVRLHGLIWPTEDMSPEDSDHVLQAISHIQQLSVLKIRMPRLAGGKNKPAMRKFWKNMAKFTSLRELWLADALNELAATFARRCQNLAYLRILSHAWLITRIPGLAAPQVVQLARNHEMPDTFHWATPVVV</sequence>
<name>A0AAD4HY95_9PEZI</name>
<dbReference type="Pfam" id="PF12937">
    <property type="entry name" value="F-box-like"/>
    <property type="match status" value="1"/>
</dbReference>
<keyword evidence="3" id="KW-1185">Reference proteome</keyword>
<reference evidence="2" key="1">
    <citation type="submission" date="2023-02" db="EMBL/GenBank/DDBJ databases">
        <authorList>
            <person name="Palmer J.M."/>
        </authorList>
    </citation>
    <scope>NUCLEOTIDE SEQUENCE</scope>
    <source>
        <strain evidence="2">FW57</strain>
    </source>
</reference>
<dbReference type="SUPFAM" id="SSF52047">
    <property type="entry name" value="RNI-like"/>
    <property type="match status" value="1"/>
</dbReference>
<organism evidence="2 3">
    <name type="scientific">Staphylotrichum longicolle</name>
    <dbReference type="NCBI Taxonomy" id="669026"/>
    <lineage>
        <taxon>Eukaryota</taxon>
        <taxon>Fungi</taxon>
        <taxon>Dikarya</taxon>
        <taxon>Ascomycota</taxon>
        <taxon>Pezizomycotina</taxon>
        <taxon>Sordariomycetes</taxon>
        <taxon>Sordariomycetidae</taxon>
        <taxon>Sordariales</taxon>
        <taxon>Chaetomiaceae</taxon>
        <taxon>Staphylotrichum</taxon>
    </lineage>
</organism>
<comment type="caution">
    <text evidence="2">The sequence shown here is derived from an EMBL/GenBank/DDBJ whole genome shotgun (WGS) entry which is preliminary data.</text>
</comment>
<evidence type="ECO:0000313" key="2">
    <source>
        <dbReference type="EMBL" id="KAG7285393.1"/>
    </source>
</evidence>
<feature type="domain" description="F-box" evidence="1">
    <location>
        <begin position="19"/>
        <end position="57"/>
    </location>
</feature>
<evidence type="ECO:0000259" key="1">
    <source>
        <dbReference type="Pfam" id="PF12937"/>
    </source>
</evidence>
<proteinExistence type="predicted"/>
<dbReference type="Proteomes" id="UP001197093">
    <property type="component" value="Unassembled WGS sequence"/>
</dbReference>